<gene>
    <name evidence="1" type="ORF">C2846_10425</name>
</gene>
<proteinExistence type="predicted"/>
<dbReference type="RefSeq" id="WP_119701397.1">
    <property type="nucleotide sequence ID" value="NZ_QJSA01000008.1"/>
</dbReference>
<accession>A0A396RX01</accession>
<protein>
    <submittedName>
        <fullName evidence="1">DUF4892 domain-containing protein</fullName>
    </submittedName>
</protein>
<comment type="caution">
    <text evidence="1">The sequence shown here is derived from an EMBL/GenBank/DDBJ whole genome shotgun (WGS) entry which is preliminary data.</text>
</comment>
<dbReference type="AlphaFoldDB" id="A0A396RX01"/>
<dbReference type="Proteomes" id="UP000265745">
    <property type="component" value="Unassembled WGS sequence"/>
</dbReference>
<name>A0A396RX01_9PSED</name>
<dbReference type="InterPro" id="IPR032608">
    <property type="entry name" value="DUF4892"/>
</dbReference>
<sequence>MLYRSRVGLGGAAIALFVLGPVGWAAANERLVIEPFPRSSIVQQVVEESVDHGVVIGSIRRINNQLRAEREVRTTGELIRVTLEIPAGHDRTEAFLHAKRQVLAQPHRMLYFCEGRECGSSSLWANQVLGFARLYGPEDNQAYVSMRLDDEPQRFISLYAITRGNRQVFLHIDQFTPDQPVTEDLYPTPATLVKVLRADGSIDLPNADMTDPDSEATRTWLDLLNRALRTDMRMRVAVHGVQAPAFVQALVDRGIRDQRLEVGEPSPEVGIRISTL</sequence>
<dbReference type="EMBL" id="QJSA01000008">
    <property type="protein sequence ID" value="RHW21137.1"/>
    <property type="molecule type" value="Genomic_DNA"/>
</dbReference>
<evidence type="ECO:0000313" key="2">
    <source>
        <dbReference type="Proteomes" id="UP000265745"/>
    </source>
</evidence>
<organism evidence="1 2">
    <name type="scientific">Pseudomonas jilinensis</name>
    <dbReference type="NCBI Taxonomy" id="2078689"/>
    <lineage>
        <taxon>Bacteria</taxon>
        <taxon>Pseudomonadati</taxon>
        <taxon>Pseudomonadota</taxon>
        <taxon>Gammaproteobacteria</taxon>
        <taxon>Pseudomonadales</taxon>
        <taxon>Pseudomonadaceae</taxon>
        <taxon>Pseudomonas</taxon>
    </lineage>
</organism>
<dbReference type="OrthoDB" id="5741786at2"/>
<evidence type="ECO:0000313" key="1">
    <source>
        <dbReference type="EMBL" id="RHW21137.1"/>
    </source>
</evidence>
<dbReference type="Pfam" id="PF16234">
    <property type="entry name" value="DUF4892"/>
    <property type="match status" value="1"/>
</dbReference>
<reference evidence="1 2" key="1">
    <citation type="submission" date="2018-06" db="EMBL/GenBank/DDBJ databases">
        <title>Pseudomonas jilinensis sp. nov., isolated from the production water of Jilin Oilfield in China.</title>
        <authorList>
            <person name="Wang J."/>
        </authorList>
    </citation>
    <scope>NUCLEOTIDE SEQUENCE [LARGE SCALE GENOMIC DNA]</scope>
    <source>
        <strain evidence="1 2">JS15-10A1</strain>
    </source>
</reference>
<keyword evidence="2" id="KW-1185">Reference proteome</keyword>